<comment type="similarity">
    <text evidence="1">Belongs to the MsrA Met sulfoxide reductase family.</text>
</comment>
<evidence type="ECO:0000313" key="13">
    <source>
        <dbReference type="Proteomes" id="UP000822688"/>
    </source>
</evidence>
<keyword evidence="3" id="KW-0560">Oxidoreductase</keyword>
<dbReference type="AlphaFoldDB" id="A0A8T0GFZ5"/>
<comment type="catalytic activity">
    <reaction evidence="7">
        <text>[thioredoxin]-disulfide + L-methionine + H2O = L-methionine (S)-S-oxide + [thioredoxin]-dithiol</text>
        <dbReference type="Rhea" id="RHEA:19993"/>
        <dbReference type="Rhea" id="RHEA-COMP:10698"/>
        <dbReference type="Rhea" id="RHEA-COMP:10700"/>
        <dbReference type="ChEBI" id="CHEBI:15377"/>
        <dbReference type="ChEBI" id="CHEBI:29950"/>
        <dbReference type="ChEBI" id="CHEBI:50058"/>
        <dbReference type="ChEBI" id="CHEBI:57844"/>
        <dbReference type="ChEBI" id="CHEBI:58772"/>
        <dbReference type="EC" id="1.8.4.11"/>
    </reaction>
</comment>
<dbReference type="NCBIfam" id="TIGR00401">
    <property type="entry name" value="msrA"/>
    <property type="match status" value="1"/>
</dbReference>
<dbReference type="PANTHER" id="PTHR43774">
    <property type="entry name" value="PEPTIDE METHIONINE SULFOXIDE REDUCTASE"/>
    <property type="match status" value="1"/>
</dbReference>
<evidence type="ECO:0000256" key="9">
    <source>
        <dbReference type="ARBA" id="ARBA00067558"/>
    </source>
</evidence>
<dbReference type="InterPro" id="IPR036509">
    <property type="entry name" value="Met_Sox_Rdtase_MsrA_sf"/>
</dbReference>
<accession>A0A8T0GFZ5</accession>
<feature type="signal peptide" evidence="10">
    <location>
        <begin position="1"/>
        <end position="23"/>
    </location>
</feature>
<evidence type="ECO:0000256" key="2">
    <source>
        <dbReference type="ARBA" id="ARBA00012502"/>
    </source>
</evidence>
<comment type="catalytic activity">
    <reaction evidence="6">
        <text>L-methionyl-[protein] + [thioredoxin]-disulfide + H2O = L-methionyl-(S)-S-oxide-[protein] + [thioredoxin]-dithiol</text>
        <dbReference type="Rhea" id="RHEA:14217"/>
        <dbReference type="Rhea" id="RHEA-COMP:10698"/>
        <dbReference type="Rhea" id="RHEA-COMP:10700"/>
        <dbReference type="Rhea" id="RHEA-COMP:12313"/>
        <dbReference type="Rhea" id="RHEA-COMP:12315"/>
        <dbReference type="ChEBI" id="CHEBI:15377"/>
        <dbReference type="ChEBI" id="CHEBI:16044"/>
        <dbReference type="ChEBI" id="CHEBI:29950"/>
        <dbReference type="ChEBI" id="CHEBI:44120"/>
        <dbReference type="ChEBI" id="CHEBI:50058"/>
        <dbReference type="EC" id="1.8.4.11"/>
    </reaction>
</comment>
<evidence type="ECO:0000259" key="11">
    <source>
        <dbReference type="Pfam" id="PF01625"/>
    </source>
</evidence>
<dbReference type="Gene3D" id="3.30.1060.10">
    <property type="entry name" value="Peptide methionine sulphoxide reductase MsrA"/>
    <property type="match status" value="1"/>
</dbReference>
<dbReference type="GO" id="GO:0008113">
    <property type="term" value="F:peptide-methionine (S)-S-oxide reductase activity"/>
    <property type="evidence" value="ECO:0007669"/>
    <property type="project" value="UniProtKB-EC"/>
</dbReference>
<dbReference type="InterPro" id="IPR002569">
    <property type="entry name" value="Met_Sox_Rdtase_MsrA_dom"/>
</dbReference>
<evidence type="ECO:0000256" key="10">
    <source>
        <dbReference type="SAM" id="SignalP"/>
    </source>
</evidence>
<protein>
    <recommendedName>
        <fullName evidence="9">Peptide methionine sulfoxide reductase A5</fullName>
        <ecNumber evidence="2">1.8.4.11</ecNumber>
    </recommendedName>
    <alternativeName>
        <fullName evidence="5">Peptide-methionine (S)-S-oxide reductase</fullName>
    </alternativeName>
    <alternativeName>
        <fullName evidence="4">Protein-methionine-S-oxide reductase</fullName>
    </alternativeName>
</protein>
<evidence type="ECO:0000256" key="5">
    <source>
        <dbReference type="ARBA" id="ARBA00030643"/>
    </source>
</evidence>
<evidence type="ECO:0000256" key="4">
    <source>
        <dbReference type="ARBA" id="ARBA00030273"/>
    </source>
</evidence>
<dbReference type="PANTHER" id="PTHR43774:SF1">
    <property type="entry name" value="PEPTIDE METHIONINE SULFOXIDE REDUCTASE MSRA 2"/>
    <property type="match status" value="1"/>
</dbReference>
<keyword evidence="10" id="KW-0732">Signal</keyword>
<dbReference type="EMBL" id="CM026432">
    <property type="protein sequence ID" value="KAG0557467.1"/>
    <property type="molecule type" value="Genomic_DNA"/>
</dbReference>
<keyword evidence="13" id="KW-1185">Reference proteome</keyword>
<sequence>MVRSGASCLRVLVMACIVMQVLAIRQMEMEASSGGSRVAAFALGSFWRGEAVFGCLPGVVRTRAGYAGGAKVNPDYHSVGDHAEAVEVEYDPSVIPFERLLEVFWASHDPSQVFGQGPDVGAQYRSVIFTQSGEEGEVASRSKEAEQVRLGDRSEVVTEVQPLGVFYPAEAEHQKFELRRKPQLLQLLGEISDEELTSSVLATKLNGYAADLCPENMKKLLDTKVRPFMQPRPSFQQIVSF</sequence>
<feature type="chain" id="PRO_5035843853" description="Peptide methionine sulfoxide reductase A5" evidence="10">
    <location>
        <begin position="24"/>
        <end position="241"/>
    </location>
</feature>
<evidence type="ECO:0000313" key="12">
    <source>
        <dbReference type="EMBL" id="KAG0557467.1"/>
    </source>
</evidence>
<gene>
    <name evidence="12" type="ORF">KC19_11G132900</name>
</gene>
<feature type="non-terminal residue" evidence="12">
    <location>
        <position position="241"/>
    </location>
</feature>
<dbReference type="Pfam" id="PF01625">
    <property type="entry name" value="PMSR"/>
    <property type="match status" value="1"/>
</dbReference>
<proteinExistence type="inferred from homology"/>
<dbReference type="EC" id="1.8.4.11" evidence="2"/>
<dbReference type="SUPFAM" id="SSF55068">
    <property type="entry name" value="Peptide methionine sulfoxide reductase"/>
    <property type="match status" value="1"/>
</dbReference>
<dbReference type="FunFam" id="3.30.1060.10:FF:000004">
    <property type="entry name" value="Peptide methionine sulfoxide reductase A5"/>
    <property type="match status" value="1"/>
</dbReference>
<evidence type="ECO:0000256" key="8">
    <source>
        <dbReference type="ARBA" id="ARBA00055441"/>
    </source>
</evidence>
<comment type="function">
    <text evidence="8">Catalyzes the reduction of methionine sulfoxide (MetSO) to methionine in proteins. Plays a protective role against oxidative stress by restoring activity to proteins that have been inactivated by methionine oxidation. MSRA family specifically reduces the MetSO S-enantiomer.</text>
</comment>
<dbReference type="Proteomes" id="UP000822688">
    <property type="component" value="Chromosome 11"/>
</dbReference>
<evidence type="ECO:0000256" key="3">
    <source>
        <dbReference type="ARBA" id="ARBA00023002"/>
    </source>
</evidence>
<comment type="caution">
    <text evidence="12">The sequence shown here is derived from an EMBL/GenBank/DDBJ whole genome shotgun (WGS) entry which is preliminary data.</text>
</comment>
<reference evidence="12 13" key="1">
    <citation type="submission" date="2020-06" db="EMBL/GenBank/DDBJ databases">
        <title>WGS assembly of Ceratodon purpureus strain R40.</title>
        <authorList>
            <person name="Carey S.B."/>
            <person name="Jenkins J."/>
            <person name="Shu S."/>
            <person name="Lovell J.T."/>
            <person name="Sreedasyam A."/>
            <person name="Maumus F."/>
            <person name="Tiley G.P."/>
            <person name="Fernandez-Pozo N."/>
            <person name="Barry K."/>
            <person name="Chen C."/>
            <person name="Wang M."/>
            <person name="Lipzen A."/>
            <person name="Daum C."/>
            <person name="Saski C.A."/>
            <person name="Payton A.C."/>
            <person name="Mcbreen J.C."/>
            <person name="Conrad R.E."/>
            <person name="Kollar L.M."/>
            <person name="Olsson S."/>
            <person name="Huttunen S."/>
            <person name="Landis J.B."/>
            <person name="Wickett N.J."/>
            <person name="Johnson M.G."/>
            <person name="Rensing S.A."/>
            <person name="Grimwood J."/>
            <person name="Schmutz J."/>
            <person name="Mcdaniel S.F."/>
        </authorList>
    </citation>
    <scope>NUCLEOTIDE SEQUENCE [LARGE SCALE GENOMIC DNA]</scope>
    <source>
        <strain evidence="12 13">R40</strain>
    </source>
</reference>
<evidence type="ECO:0000256" key="6">
    <source>
        <dbReference type="ARBA" id="ARBA00047806"/>
    </source>
</evidence>
<name>A0A8T0GFZ5_CERPU</name>
<organism evidence="12 13">
    <name type="scientific">Ceratodon purpureus</name>
    <name type="common">Fire moss</name>
    <name type="synonym">Dicranum purpureum</name>
    <dbReference type="NCBI Taxonomy" id="3225"/>
    <lineage>
        <taxon>Eukaryota</taxon>
        <taxon>Viridiplantae</taxon>
        <taxon>Streptophyta</taxon>
        <taxon>Embryophyta</taxon>
        <taxon>Bryophyta</taxon>
        <taxon>Bryophytina</taxon>
        <taxon>Bryopsida</taxon>
        <taxon>Dicranidae</taxon>
        <taxon>Pseudoditrichales</taxon>
        <taxon>Ditrichaceae</taxon>
        <taxon>Ceratodon</taxon>
    </lineage>
</organism>
<feature type="domain" description="Peptide methionine sulphoxide reductase MsrA" evidence="11">
    <location>
        <begin position="39"/>
        <end position="180"/>
    </location>
</feature>
<evidence type="ECO:0000256" key="1">
    <source>
        <dbReference type="ARBA" id="ARBA00005591"/>
    </source>
</evidence>
<dbReference type="HAMAP" id="MF_01401">
    <property type="entry name" value="MsrA"/>
    <property type="match status" value="1"/>
</dbReference>
<evidence type="ECO:0000256" key="7">
    <source>
        <dbReference type="ARBA" id="ARBA00048782"/>
    </source>
</evidence>